<evidence type="ECO:0000256" key="10">
    <source>
        <dbReference type="ARBA" id="ARBA00022741"/>
    </source>
</evidence>
<feature type="transmembrane region" description="Helical" evidence="26">
    <location>
        <begin position="736"/>
        <end position="757"/>
    </location>
</feature>
<dbReference type="InParanoid" id="A0A6L2PRQ7"/>
<evidence type="ECO:0000313" key="30">
    <source>
        <dbReference type="Proteomes" id="UP000502823"/>
    </source>
</evidence>
<evidence type="ECO:0000256" key="8">
    <source>
        <dbReference type="ARBA" id="ARBA00022679"/>
    </source>
</evidence>
<protein>
    <recommendedName>
        <fullName evidence="6">Triokinase/FMN cyclase</fullName>
        <ecNumber evidence="3">2.7.1.28</ecNumber>
        <ecNumber evidence="2">2.7.1.29</ecNumber>
        <ecNumber evidence="4">3.4.24.84</ecNumber>
        <ecNumber evidence="5">4.6.1.15</ecNumber>
    </recommendedName>
    <alternativeName>
        <fullName evidence="17">Bifunctional ATP-dependent dihydroxyacetone kinase/FAD-AMP lyase (cyclizing)</fullName>
    </alternativeName>
</protein>
<comment type="subunit">
    <text evidence="20">Homodimer. Interacts with IFIH1 (via the CARD domains), the interaction is inhibited by viral infection.</text>
</comment>
<dbReference type="Pfam" id="PF02733">
    <property type="entry name" value="Dak1"/>
    <property type="match status" value="1"/>
</dbReference>
<keyword evidence="9 25" id="KW-0479">Metal-binding</keyword>
<keyword evidence="11" id="KW-0418">Kinase</keyword>
<evidence type="ECO:0000256" key="18">
    <source>
        <dbReference type="ARBA" id="ARBA00044456"/>
    </source>
</evidence>
<reference evidence="30" key="1">
    <citation type="submission" date="2020-01" db="EMBL/GenBank/DDBJ databases">
        <title>Draft genome sequence of the Termite Coptotermes fromosanus.</title>
        <authorList>
            <person name="Itakura S."/>
            <person name="Yosikawa Y."/>
            <person name="Umezawa K."/>
        </authorList>
    </citation>
    <scope>NUCLEOTIDE SEQUENCE [LARGE SCALE GENOMIC DNA]</scope>
</reference>
<dbReference type="EC" id="3.4.24.84" evidence="4"/>
<keyword evidence="16" id="KW-0170">Cobalt</keyword>
<dbReference type="CDD" id="cd07343">
    <property type="entry name" value="M48A_Zmpste24p_like"/>
    <property type="match status" value="1"/>
</dbReference>
<keyword evidence="14" id="KW-0067">ATP-binding</keyword>
<keyword evidence="15" id="KW-0482">Metalloprotease</keyword>
<keyword evidence="30" id="KW-1185">Reference proteome</keyword>
<evidence type="ECO:0000256" key="11">
    <source>
        <dbReference type="ARBA" id="ARBA00022777"/>
    </source>
</evidence>
<comment type="caution">
    <text evidence="29">The sequence shown here is derived from an EMBL/GenBank/DDBJ whole genome shotgun (WGS) entry which is preliminary data.</text>
</comment>
<dbReference type="InterPro" id="IPR004007">
    <property type="entry name" value="DhaL_dom"/>
</dbReference>
<keyword evidence="10" id="KW-0547">Nucleotide-binding</keyword>
<dbReference type="GO" id="GO:0004371">
    <property type="term" value="F:glycerone kinase activity"/>
    <property type="evidence" value="ECO:0007669"/>
    <property type="project" value="UniProtKB-EC"/>
</dbReference>
<dbReference type="InterPro" id="IPR036117">
    <property type="entry name" value="DhaL_dom_sf"/>
</dbReference>
<evidence type="ECO:0000256" key="1">
    <source>
        <dbReference type="ARBA" id="ARBA00008757"/>
    </source>
</evidence>
<dbReference type="EC" id="4.6.1.15" evidence="5"/>
<evidence type="ECO:0000256" key="15">
    <source>
        <dbReference type="ARBA" id="ARBA00023049"/>
    </source>
</evidence>
<dbReference type="Pfam" id="PF16491">
    <property type="entry name" value="Peptidase_M48_N"/>
    <property type="match status" value="1"/>
</dbReference>
<comment type="catalytic activity">
    <reaction evidence="21">
        <text>D-glyceraldehyde + ATP = D-glyceraldehyde 3-phosphate + ADP + H(+)</text>
        <dbReference type="Rhea" id="RHEA:13941"/>
        <dbReference type="ChEBI" id="CHEBI:15378"/>
        <dbReference type="ChEBI" id="CHEBI:17378"/>
        <dbReference type="ChEBI" id="CHEBI:30616"/>
        <dbReference type="ChEBI" id="CHEBI:59776"/>
        <dbReference type="ChEBI" id="CHEBI:456216"/>
        <dbReference type="EC" id="2.7.1.28"/>
    </reaction>
</comment>
<keyword evidence="26" id="KW-0812">Transmembrane</keyword>
<sequence>MEKMSKKLINLPENCVDEMLDGLVRAHPGLCLHADNRVVLTKQWADSKNRVALLSGGGSGHEPFAGGFVGTGMLSAAVAGSVFASPPPRNILHAIRCVAQGNEAGTLVFIPNYTGDCLNFGLAVEWAKSEGLKVESIVLGEDCALLWQDRSVGRRGMCGMVFIFKIAGAMAEKGKSLTDIAQTVRMVMKVLATYGVSLSACSLPGSGPLFKIGPDEMELGLGVHGEAGIKRVKMCTAAETVKIILEAITGTLKLKSEDEIVVFVNNLGGTSQLEQWLITGEVHKQFTALGIAVLRIYAACIMTSLDMAGVQVSTLKVSRVHKEDWLNYLDAETKACAWFGSPMSIPPANPVKDIPHPEGVPVEFELKGPAISEAGCKILRRCLKAVASSFISNESQLNALDSACGDGDTGTTLRRMADGILLQLGILVMSRPSTLLKQLSSIAETAMGGTSGALYSLMLTMAGMALEVEVEAVTARTWATALMAGTNGTLHYSQAKLGDRSMFDALLPACMKFDCYKLLTIEDGLIGLEAAVVAAEEGCQKTRYMKARVGRAAYVDTTHVTDVDAGAYAVTVWLKAILKMLSEENCIFYGVLSFLIIEYFWELYVSIRQHKVYQQAVKVPEELRDIINEETYNKARVYGLDSSSFSIVKELFNIAITVGFILLKGFVYFWNFAGVIVSASGYDTNNEILRSAALMLTMNIFNTLVGLPFSVYRTFVLEQKHGFNKETIGFFIKDRLKLFLITQIITLPLISAAVYIVKIGGDYFFVYLWLFTMVVTFIFLTIYPNCIAPLFDKYTPLPDGELRTHIEELAASIDFPLYKLYVVEGSKRSTHSNAYFYGFFKNKRIVLFDTLLKDYVPENDTKSDTKDVANSEKKGCDNAEVLAVLAHELGHWKLNHVLKNIVIMQMNLFLIFLVFGMLFQYEAMYLAFGFQHEKPVLVGLLVLLQFIFSPYNAVLNFLMTILSRRFEFQADAFAKKLGRSIFLRQALIKLNKDNLGFPVYDWVYSMWHHSHPPLLERLKALDKTD</sequence>
<dbReference type="FunFam" id="3.30.1180.20:FF:000001">
    <property type="entry name" value="Dihydroxyacetone kinase 1"/>
    <property type="match status" value="1"/>
</dbReference>
<keyword evidence="26" id="KW-1133">Transmembrane helix</keyword>
<dbReference type="Pfam" id="PF02734">
    <property type="entry name" value="Dak2"/>
    <property type="match status" value="1"/>
</dbReference>
<dbReference type="GO" id="GO:0005829">
    <property type="term" value="C:cytosol"/>
    <property type="evidence" value="ECO:0007669"/>
    <property type="project" value="TreeGrafter"/>
</dbReference>
<gene>
    <name evidence="29" type="ORF">Cfor_12311</name>
</gene>
<dbReference type="PANTHER" id="PTHR28629">
    <property type="entry name" value="TRIOKINASE/FMN CYCLASE"/>
    <property type="match status" value="1"/>
</dbReference>
<feature type="binding site" evidence="25">
    <location>
        <position position="967"/>
    </location>
    <ligand>
        <name>Zn(2+)</name>
        <dbReference type="ChEBI" id="CHEBI:29105"/>
        <note>catalytic</note>
    </ligand>
</feature>
<dbReference type="PANTHER" id="PTHR28629:SF4">
    <property type="entry name" value="TRIOKINASE_FMN CYCLASE"/>
    <property type="match status" value="1"/>
</dbReference>
<evidence type="ECO:0000256" key="3">
    <source>
        <dbReference type="ARBA" id="ARBA00012110"/>
    </source>
</evidence>
<evidence type="ECO:0000256" key="5">
    <source>
        <dbReference type="ARBA" id="ARBA00012578"/>
    </source>
</evidence>
<dbReference type="OrthoDB" id="1724672at2759"/>
<feature type="transmembrane region" description="Helical" evidence="26">
    <location>
        <begin position="692"/>
        <end position="715"/>
    </location>
</feature>
<keyword evidence="7" id="KW-0645">Protease</keyword>
<dbReference type="InterPro" id="IPR050861">
    <property type="entry name" value="Dihydroxyacetone_Kinase"/>
</dbReference>
<evidence type="ECO:0000259" key="27">
    <source>
        <dbReference type="PROSITE" id="PS51480"/>
    </source>
</evidence>
<evidence type="ECO:0000256" key="2">
    <source>
        <dbReference type="ARBA" id="ARBA00012107"/>
    </source>
</evidence>
<evidence type="ECO:0000256" key="22">
    <source>
        <dbReference type="ARBA" id="ARBA00048526"/>
    </source>
</evidence>
<evidence type="ECO:0000256" key="26">
    <source>
        <dbReference type="SAM" id="Phobius"/>
    </source>
</evidence>
<feature type="transmembrane region" description="Helical" evidence="26">
    <location>
        <begin position="587"/>
        <end position="605"/>
    </location>
</feature>
<dbReference type="Gene3D" id="3.30.1180.20">
    <property type="entry name" value="Dihydroxyacetone kinase, domain 2"/>
    <property type="match status" value="1"/>
</dbReference>
<feature type="domain" description="DhaL" evidence="27">
    <location>
        <begin position="377"/>
        <end position="579"/>
    </location>
</feature>
<evidence type="ECO:0000256" key="7">
    <source>
        <dbReference type="ARBA" id="ARBA00022670"/>
    </source>
</evidence>
<comment type="similarity">
    <text evidence="1">Belongs to the dihydroxyacetone kinase (DAK) family.</text>
</comment>
<dbReference type="InterPro" id="IPR032456">
    <property type="entry name" value="Peptidase_M48_N"/>
</dbReference>
<dbReference type="InterPro" id="IPR001915">
    <property type="entry name" value="Peptidase_M48"/>
</dbReference>
<dbReference type="Pfam" id="PF01435">
    <property type="entry name" value="Peptidase_M48"/>
    <property type="match status" value="1"/>
</dbReference>
<dbReference type="PROSITE" id="PS51481">
    <property type="entry name" value="DHAK"/>
    <property type="match status" value="1"/>
</dbReference>
<evidence type="ECO:0000256" key="17">
    <source>
        <dbReference type="ARBA" id="ARBA00032426"/>
    </source>
</evidence>
<dbReference type="FunFam" id="3.30.2010.10:FF:000003">
    <property type="entry name" value="CAAX prenyl protease"/>
    <property type="match status" value="1"/>
</dbReference>
<comment type="function">
    <text evidence="19">Catalyzes both the phosphorylation of dihydroxyacetone and of glyceraldehyde, and the splitting of ribonucleoside diphosphate-X compounds among which FAD is the best substrate. Represses IFIH1-mediated cellular antiviral response.</text>
</comment>
<comment type="catalytic activity">
    <reaction evidence="18">
        <text>Hydrolyzes the peptide bond -P2-(S-farnesyl or geranylgeranyl)C-P1'-P2'-P3'-COOH where P1' and P2' are amino acids with aliphatic side chains and P3' is any C-terminal residue.</text>
        <dbReference type="EC" id="3.4.24.84"/>
    </reaction>
</comment>
<dbReference type="FunFam" id="3.40.50.10440:FF:000001">
    <property type="entry name" value="Dihydroxyacetone kinase, DhaK subunit"/>
    <property type="match status" value="1"/>
</dbReference>
<evidence type="ECO:0000256" key="20">
    <source>
        <dbReference type="ARBA" id="ARBA00046681"/>
    </source>
</evidence>
<feature type="binding site" evidence="25">
    <location>
        <position position="891"/>
    </location>
    <ligand>
        <name>Zn(2+)</name>
        <dbReference type="ChEBI" id="CHEBI:29105"/>
        <note>catalytic</note>
    </ligand>
</feature>
<comment type="catalytic activity">
    <reaction evidence="23">
        <text>dihydroxyacetone + ATP = dihydroxyacetone phosphate + ADP + H(+)</text>
        <dbReference type="Rhea" id="RHEA:15773"/>
        <dbReference type="ChEBI" id="CHEBI:15378"/>
        <dbReference type="ChEBI" id="CHEBI:16016"/>
        <dbReference type="ChEBI" id="CHEBI:30616"/>
        <dbReference type="ChEBI" id="CHEBI:57642"/>
        <dbReference type="ChEBI" id="CHEBI:456216"/>
        <dbReference type="EC" id="2.7.1.29"/>
    </reaction>
</comment>
<dbReference type="GO" id="GO:0005524">
    <property type="term" value="F:ATP binding"/>
    <property type="evidence" value="ECO:0007669"/>
    <property type="project" value="UniProtKB-KW"/>
</dbReference>
<dbReference type="GO" id="GO:0019563">
    <property type="term" value="P:glycerol catabolic process"/>
    <property type="evidence" value="ECO:0007669"/>
    <property type="project" value="TreeGrafter"/>
</dbReference>
<feature type="transmembrane region" description="Helical" evidence="26">
    <location>
        <begin position="908"/>
        <end position="930"/>
    </location>
</feature>
<dbReference type="InterPro" id="IPR027057">
    <property type="entry name" value="CAXX_Prtase_1"/>
</dbReference>
<evidence type="ECO:0000256" key="14">
    <source>
        <dbReference type="ARBA" id="ARBA00022840"/>
    </source>
</evidence>
<proteinExistence type="inferred from homology"/>
<evidence type="ECO:0000256" key="4">
    <source>
        <dbReference type="ARBA" id="ARBA00012336"/>
    </source>
</evidence>
<evidence type="ECO:0000256" key="23">
    <source>
        <dbReference type="ARBA" id="ARBA00048898"/>
    </source>
</evidence>
<dbReference type="GO" id="GO:0004222">
    <property type="term" value="F:metalloendopeptidase activity"/>
    <property type="evidence" value="ECO:0007669"/>
    <property type="project" value="InterPro"/>
</dbReference>
<comment type="cofactor">
    <cofactor evidence="25">
        <name>Zn(2+)</name>
        <dbReference type="ChEBI" id="CHEBI:29105"/>
    </cofactor>
    <text evidence="25">Binds 1 zinc ion per subunit.</text>
</comment>
<feature type="active site" description="Proton donor" evidence="24">
    <location>
        <position position="971"/>
    </location>
</feature>
<evidence type="ECO:0000259" key="28">
    <source>
        <dbReference type="PROSITE" id="PS51481"/>
    </source>
</evidence>
<organism evidence="29 30">
    <name type="scientific">Coptotermes formosanus</name>
    <name type="common">Formosan subterranean termite</name>
    <dbReference type="NCBI Taxonomy" id="36987"/>
    <lineage>
        <taxon>Eukaryota</taxon>
        <taxon>Metazoa</taxon>
        <taxon>Ecdysozoa</taxon>
        <taxon>Arthropoda</taxon>
        <taxon>Hexapoda</taxon>
        <taxon>Insecta</taxon>
        <taxon>Pterygota</taxon>
        <taxon>Neoptera</taxon>
        <taxon>Polyneoptera</taxon>
        <taxon>Dictyoptera</taxon>
        <taxon>Blattodea</taxon>
        <taxon>Blattoidea</taxon>
        <taxon>Termitoidae</taxon>
        <taxon>Rhinotermitidae</taxon>
        <taxon>Coptotermes</taxon>
    </lineage>
</organism>
<keyword evidence="12" id="KW-0378">Hydrolase</keyword>
<dbReference type="GO" id="GO:0034012">
    <property type="term" value="F:FAD-AMP lyase (cyclizing) activity"/>
    <property type="evidence" value="ECO:0007669"/>
    <property type="project" value="UniProtKB-EC"/>
</dbReference>
<keyword evidence="26" id="KW-0472">Membrane</keyword>
<dbReference type="GO" id="GO:0046872">
    <property type="term" value="F:metal ion binding"/>
    <property type="evidence" value="ECO:0007669"/>
    <property type="project" value="UniProtKB-KW"/>
</dbReference>
<evidence type="ECO:0000256" key="16">
    <source>
        <dbReference type="ARBA" id="ARBA00023285"/>
    </source>
</evidence>
<dbReference type="GO" id="GO:0050354">
    <property type="term" value="F:triokinase activity"/>
    <property type="evidence" value="ECO:0007669"/>
    <property type="project" value="UniProtKB-EC"/>
</dbReference>
<evidence type="ECO:0000313" key="29">
    <source>
        <dbReference type="EMBL" id="GFG33125.1"/>
    </source>
</evidence>
<dbReference type="EMBL" id="BLKM01008292">
    <property type="protein sequence ID" value="GFG33125.1"/>
    <property type="molecule type" value="Genomic_DNA"/>
</dbReference>
<dbReference type="SUPFAM" id="SSF101473">
    <property type="entry name" value="DhaL-like"/>
    <property type="match status" value="1"/>
</dbReference>
<feature type="active site" evidence="24">
    <location>
        <position position="888"/>
    </location>
</feature>
<keyword evidence="13 25" id="KW-0862">Zinc</keyword>
<evidence type="ECO:0000256" key="24">
    <source>
        <dbReference type="PIRSR" id="PIRSR627057-1"/>
    </source>
</evidence>
<dbReference type="Proteomes" id="UP000502823">
    <property type="component" value="Unassembled WGS sequence"/>
</dbReference>
<feature type="domain" description="DhaK" evidence="28">
    <location>
        <begin position="11"/>
        <end position="338"/>
    </location>
</feature>
<evidence type="ECO:0000256" key="9">
    <source>
        <dbReference type="ARBA" id="ARBA00022723"/>
    </source>
</evidence>
<name>A0A6L2PRQ7_COPFO</name>
<dbReference type="Gene3D" id="1.25.40.340">
    <property type="match status" value="1"/>
</dbReference>
<dbReference type="EC" id="2.7.1.29" evidence="2"/>
<dbReference type="AlphaFoldDB" id="A0A6L2PRQ7"/>
<evidence type="ECO:0000256" key="6">
    <source>
        <dbReference type="ARBA" id="ARBA00018932"/>
    </source>
</evidence>
<evidence type="ECO:0000256" key="25">
    <source>
        <dbReference type="PIRSR" id="PIRSR627057-2"/>
    </source>
</evidence>
<dbReference type="GO" id="GO:0071586">
    <property type="term" value="P:CAAX-box protein processing"/>
    <property type="evidence" value="ECO:0007669"/>
    <property type="project" value="InterPro"/>
</dbReference>
<evidence type="ECO:0000256" key="13">
    <source>
        <dbReference type="ARBA" id="ARBA00022833"/>
    </source>
</evidence>
<dbReference type="PROSITE" id="PS51480">
    <property type="entry name" value="DHAL"/>
    <property type="match status" value="1"/>
</dbReference>
<evidence type="ECO:0000256" key="19">
    <source>
        <dbReference type="ARBA" id="ARBA00045490"/>
    </source>
</evidence>
<feature type="binding site" evidence="25">
    <location>
        <position position="887"/>
    </location>
    <ligand>
        <name>Zn(2+)</name>
        <dbReference type="ChEBI" id="CHEBI:29105"/>
        <note>catalytic</note>
    </ligand>
</feature>
<comment type="catalytic activity">
    <reaction evidence="22">
        <text>FAD = riboflavin cyclic-4',5'-phosphate + AMP + H(+)</text>
        <dbReference type="Rhea" id="RHEA:13729"/>
        <dbReference type="ChEBI" id="CHEBI:15378"/>
        <dbReference type="ChEBI" id="CHEBI:57692"/>
        <dbReference type="ChEBI" id="CHEBI:76202"/>
        <dbReference type="ChEBI" id="CHEBI:456215"/>
        <dbReference type="EC" id="4.6.1.15"/>
    </reaction>
</comment>
<dbReference type="SUPFAM" id="SSF82549">
    <property type="entry name" value="DAK1/DegV-like"/>
    <property type="match status" value="1"/>
</dbReference>
<evidence type="ECO:0000256" key="21">
    <source>
        <dbReference type="ARBA" id="ARBA00047974"/>
    </source>
</evidence>
<dbReference type="EC" id="2.7.1.28" evidence="3"/>
<feature type="transmembrane region" description="Helical" evidence="26">
    <location>
        <begin position="763"/>
        <end position="783"/>
    </location>
</feature>
<evidence type="ECO:0000256" key="12">
    <source>
        <dbReference type="ARBA" id="ARBA00022801"/>
    </source>
</evidence>
<keyword evidence="8" id="KW-0808">Transferase</keyword>
<dbReference type="SMART" id="SM01120">
    <property type="entry name" value="Dak2"/>
    <property type="match status" value="1"/>
</dbReference>
<dbReference type="FunFam" id="1.25.40.340:FF:000002">
    <property type="entry name" value="Dihydroxyacetone kinase, L subunit"/>
    <property type="match status" value="1"/>
</dbReference>
<dbReference type="Gene3D" id="3.40.50.10440">
    <property type="entry name" value="Dihydroxyacetone kinase, domain 1"/>
    <property type="match status" value="1"/>
</dbReference>
<feature type="transmembrane region" description="Helical" evidence="26">
    <location>
        <begin position="936"/>
        <end position="958"/>
    </location>
</feature>
<feature type="transmembrane region" description="Helical" evidence="26">
    <location>
        <begin position="651"/>
        <end position="672"/>
    </location>
</feature>
<dbReference type="InterPro" id="IPR004006">
    <property type="entry name" value="DhaK_dom"/>
</dbReference>
<dbReference type="Gene3D" id="3.30.2010.10">
    <property type="entry name" value="Metalloproteases ('zincins'), catalytic domain"/>
    <property type="match status" value="1"/>
</dbReference>
<accession>A0A6L2PRQ7</accession>